<dbReference type="PANTHER" id="PTHR12561">
    <property type="entry name" value="LIPOATE-PROTEIN LIGASE"/>
    <property type="match status" value="1"/>
</dbReference>
<gene>
    <name evidence="9" type="ORF">CBF37_03445</name>
</gene>
<evidence type="ECO:0000256" key="3">
    <source>
        <dbReference type="ARBA" id="ARBA00012367"/>
    </source>
</evidence>
<keyword evidence="4 9" id="KW-0436">Ligase</keyword>
<evidence type="ECO:0000259" key="8">
    <source>
        <dbReference type="PROSITE" id="PS51733"/>
    </source>
</evidence>
<comment type="caution">
    <text evidence="9">The sequence shown here is derived from an EMBL/GenBank/DDBJ whole genome shotgun (WGS) entry which is preliminary data.</text>
</comment>
<dbReference type="CDD" id="cd16443">
    <property type="entry name" value="LplA"/>
    <property type="match status" value="1"/>
</dbReference>
<evidence type="ECO:0000256" key="7">
    <source>
        <dbReference type="ARBA" id="ARBA00048037"/>
    </source>
</evidence>
<keyword evidence="10" id="KW-1185">Reference proteome</keyword>
<dbReference type="GO" id="GO:0005524">
    <property type="term" value="F:ATP binding"/>
    <property type="evidence" value="ECO:0007669"/>
    <property type="project" value="UniProtKB-KW"/>
</dbReference>
<dbReference type="GO" id="GO:0009249">
    <property type="term" value="P:protein lipoylation"/>
    <property type="evidence" value="ECO:0007669"/>
    <property type="project" value="InterPro"/>
</dbReference>
<dbReference type="UniPathway" id="UPA00537">
    <property type="reaction ID" value="UER00594"/>
</dbReference>
<keyword evidence="5" id="KW-0547">Nucleotide-binding</keyword>
<proteinExistence type="predicted"/>
<dbReference type="NCBIfam" id="TIGR00545">
    <property type="entry name" value="lipoyltrans"/>
    <property type="match status" value="1"/>
</dbReference>
<evidence type="ECO:0000256" key="6">
    <source>
        <dbReference type="ARBA" id="ARBA00022840"/>
    </source>
</evidence>
<dbReference type="Proteomes" id="UP000287857">
    <property type="component" value="Unassembled WGS sequence"/>
</dbReference>
<comment type="catalytic activity">
    <reaction evidence="7">
        <text>L-lysyl-[lipoyl-carrier protein] + (R)-lipoate + ATP = N(6)-[(R)-lipoyl]-L-lysyl-[lipoyl-carrier protein] + AMP + diphosphate + H(+)</text>
        <dbReference type="Rhea" id="RHEA:49288"/>
        <dbReference type="Rhea" id="RHEA-COMP:10500"/>
        <dbReference type="Rhea" id="RHEA-COMP:10502"/>
        <dbReference type="ChEBI" id="CHEBI:15378"/>
        <dbReference type="ChEBI" id="CHEBI:29969"/>
        <dbReference type="ChEBI" id="CHEBI:30616"/>
        <dbReference type="ChEBI" id="CHEBI:33019"/>
        <dbReference type="ChEBI" id="CHEBI:83088"/>
        <dbReference type="ChEBI" id="CHEBI:83099"/>
        <dbReference type="ChEBI" id="CHEBI:456215"/>
        <dbReference type="EC" id="6.3.1.20"/>
    </reaction>
</comment>
<dbReference type="PROSITE" id="PS51733">
    <property type="entry name" value="BPL_LPL_CATALYTIC"/>
    <property type="match status" value="1"/>
</dbReference>
<evidence type="ECO:0000313" key="9">
    <source>
        <dbReference type="EMBL" id="RST99792.1"/>
    </source>
</evidence>
<evidence type="ECO:0000256" key="5">
    <source>
        <dbReference type="ARBA" id="ARBA00022741"/>
    </source>
</evidence>
<dbReference type="Gene3D" id="3.30.390.50">
    <property type="entry name" value="CO dehydrogenase flavoprotein, C-terminal domain"/>
    <property type="match status" value="1"/>
</dbReference>
<dbReference type="Pfam" id="PF21948">
    <property type="entry name" value="LplA-B_cat"/>
    <property type="match status" value="1"/>
</dbReference>
<dbReference type="RefSeq" id="WP_125983327.1">
    <property type="nucleotide sequence ID" value="NZ_NGJS01000003.1"/>
</dbReference>
<keyword evidence="6" id="KW-0067">ATP-binding</keyword>
<dbReference type="GO" id="GO:0005737">
    <property type="term" value="C:cytoplasm"/>
    <property type="evidence" value="ECO:0007669"/>
    <property type="project" value="TreeGrafter"/>
</dbReference>
<dbReference type="Pfam" id="PF10437">
    <property type="entry name" value="Lip_prot_lig_C"/>
    <property type="match status" value="1"/>
</dbReference>
<name>A0A430A0E7_9ENTE</name>
<dbReference type="EC" id="6.3.1.20" evidence="3"/>
<evidence type="ECO:0000313" key="10">
    <source>
        <dbReference type="Proteomes" id="UP000287857"/>
    </source>
</evidence>
<dbReference type="OrthoDB" id="9788148at2"/>
<dbReference type="EMBL" id="NGJS01000003">
    <property type="protein sequence ID" value="RST99792.1"/>
    <property type="molecule type" value="Genomic_DNA"/>
</dbReference>
<reference evidence="9 10" key="1">
    <citation type="submission" date="2017-05" db="EMBL/GenBank/DDBJ databases">
        <title>Vagococcus spp. assemblies.</title>
        <authorList>
            <person name="Gulvik C.A."/>
        </authorList>
    </citation>
    <scope>NUCLEOTIDE SEQUENCE [LARGE SCALE GENOMIC DNA]</scope>
    <source>
        <strain evidence="9 10">SS1995</strain>
    </source>
</reference>
<comment type="pathway">
    <text evidence="1">Protein modification; protein lipoylation via exogenous pathway; protein N(6)-(lipoyl)lysine from lipoate: step 2/2.</text>
</comment>
<dbReference type="InterPro" id="IPR045864">
    <property type="entry name" value="aa-tRNA-synth_II/BPL/LPL"/>
</dbReference>
<organism evidence="9 10">
    <name type="scientific">Vagococcus vulneris</name>
    <dbReference type="NCBI Taxonomy" id="1977869"/>
    <lineage>
        <taxon>Bacteria</taxon>
        <taxon>Bacillati</taxon>
        <taxon>Bacillota</taxon>
        <taxon>Bacilli</taxon>
        <taxon>Lactobacillales</taxon>
        <taxon>Enterococcaceae</taxon>
        <taxon>Vagococcus</taxon>
    </lineage>
</organism>
<evidence type="ECO:0000256" key="1">
    <source>
        <dbReference type="ARBA" id="ARBA00005085"/>
    </source>
</evidence>
<dbReference type="InterPro" id="IPR004143">
    <property type="entry name" value="BPL_LPL_catalytic"/>
</dbReference>
<dbReference type="AlphaFoldDB" id="A0A430A0E7"/>
<dbReference type="GO" id="GO:0016979">
    <property type="term" value="F:lipoate-protein ligase activity"/>
    <property type="evidence" value="ECO:0007669"/>
    <property type="project" value="UniProtKB-EC"/>
</dbReference>
<feature type="domain" description="BPL/LPL catalytic" evidence="8">
    <location>
        <begin position="26"/>
        <end position="216"/>
    </location>
</feature>
<dbReference type="PANTHER" id="PTHR12561:SF3">
    <property type="entry name" value="LIPOYLTRANSFERASE 1, MITOCHONDRIAL"/>
    <property type="match status" value="1"/>
</dbReference>
<dbReference type="InterPro" id="IPR019491">
    <property type="entry name" value="Lipoate_protein_ligase_C"/>
</dbReference>
<dbReference type="Gene3D" id="3.30.930.10">
    <property type="entry name" value="Bira Bifunctional Protein, Domain 2"/>
    <property type="match status" value="1"/>
</dbReference>
<evidence type="ECO:0000256" key="2">
    <source>
        <dbReference type="ARBA" id="ARBA00005124"/>
    </source>
</evidence>
<dbReference type="SUPFAM" id="SSF82649">
    <property type="entry name" value="SufE/NifU"/>
    <property type="match status" value="1"/>
</dbReference>
<sequence>MQYFVMPSRDIRENLATEEYLLGQCARSEPLLLLYIQEPCVIIGRNQNAYEEVNLAYLQQHNIVLTRRISGGGAVYDDLGNLSFSYVMPKGASVFGDYQSVIEPIAAALNDMGVLAEIGGRNDMYIEGKKFSGNAMYTKKGSTYSHGTLMYDVNLQQLDKILTVSPEKIKSKASQSVRKQVTNIKPYLAEKYQKLSTEEFRDELICRLFQVADLKEIETKRLSLTLADKVAINELVKAKYAANDWIFGETPIFDMQCRQRFPATGIIDCRLKVAQGRIETIKFYGDFFGILPVKELEQQLVGEWFLEESFDVLFDEKEIANYFYQLTKENWLALFFN</sequence>
<protein>
    <recommendedName>
        <fullName evidence="3">lipoate--protein ligase</fullName>
        <ecNumber evidence="3">6.3.1.20</ecNumber>
    </recommendedName>
</protein>
<evidence type="ECO:0000256" key="4">
    <source>
        <dbReference type="ARBA" id="ARBA00022598"/>
    </source>
</evidence>
<dbReference type="GO" id="GO:0017118">
    <property type="term" value="F:lipoyltransferase activity"/>
    <property type="evidence" value="ECO:0007669"/>
    <property type="project" value="TreeGrafter"/>
</dbReference>
<accession>A0A430A0E7</accession>
<dbReference type="InterPro" id="IPR004562">
    <property type="entry name" value="LipoylTrfase_LipoateP_Ligase"/>
</dbReference>
<comment type="pathway">
    <text evidence="2">Protein modification; protein lipoylation via exogenous pathway; protein N(6)-(lipoyl)lysine from lipoate: step 1/2.</text>
</comment>
<dbReference type="SUPFAM" id="SSF55681">
    <property type="entry name" value="Class II aaRS and biotin synthetases"/>
    <property type="match status" value="1"/>
</dbReference>